<dbReference type="InterPro" id="IPR020841">
    <property type="entry name" value="PKS_Beta-ketoAc_synthase_dom"/>
</dbReference>
<evidence type="ECO:0000259" key="6">
    <source>
        <dbReference type="PROSITE" id="PS52004"/>
    </source>
</evidence>
<geneLocation type="plasmid" evidence="7 8">
    <name>bgla_1p</name>
</geneLocation>
<dbReference type="InterPro" id="IPR014030">
    <property type="entry name" value="Ketoacyl_synth_N"/>
</dbReference>
<dbReference type="GO" id="GO:0006633">
    <property type="term" value="P:fatty acid biosynthetic process"/>
    <property type="evidence" value="ECO:0007669"/>
    <property type="project" value="InterPro"/>
</dbReference>
<dbReference type="GO" id="GO:0071770">
    <property type="term" value="P:DIM/DIP cell wall layer assembly"/>
    <property type="evidence" value="ECO:0007669"/>
    <property type="project" value="TreeGrafter"/>
</dbReference>
<evidence type="ECO:0000313" key="8">
    <source>
        <dbReference type="Proteomes" id="UP000008316"/>
    </source>
</evidence>
<dbReference type="InterPro" id="IPR018201">
    <property type="entry name" value="Ketoacyl_synth_AS"/>
</dbReference>
<dbReference type="GO" id="GO:0005886">
    <property type="term" value="C:plasma membrane"/>
    <property type="evidence" value="ECO:0007669"/>
    <property type="project" value="TreeGrafter"/>
</dbReference>
<dbReference type="Gene3D" id="3.30.70.3290">
    <property type="match status" value="2"/>
</dbReference>
<dbReference type="InterPro" id="IPR014031">
    <property type="entry name" value="Ketoacyl_synth_C"/>
</dbReference>
<dbReference type="KEGG" id="bgd:bgla_1p0620"/>
<comment type="similarity">
    <text evidence="5">Belongs to the thiolase-like superfamily. Beta-ketoacyl-ACP synthases family.</text>
</comment>
<dbReference type="Pfam" id="PF02801">
    <property type="entry name" value="Ketoacyl-synt_C"/>
    <property type="match status" value="1"/>
</dbReference>
<evidence type="ECO:0000256" key="4">
    <source>
        <dbReference type="ARBA" id="ARBA00054155"/>
    </source>
</evidence>
<evidence type="ECO:0000256" key="2">
    <source>
        <dbReference type="ARBA" id="ARBA00022553"/>
    </source>
</evidence>
<dbReference type="CDD" id="cd00833">
    <property type="entry name" value="PKS"/>
    <property type="match status" value="1"/>
</dbReference>
<evidence type="ECO:0000313" key="7">
    <source>
        <dbReference type="EMBL" id="AEA65467.1"/>
    </source>
</evidence>
<dbReference type="FunFam" id="3.40.47.10:FF:000019">
    <property type="entry name" value="Polyketide synthase type I"/>
    <property type="match status" value="1"/>
</dbReference>
<dbReference type="GO" id="GO:0005737">
    <property type="term" value="C:cytoplasm"/>
    <property type="evidence" value="ECO:0007669"/>
    <property type="project" value="TreeGrafter"/>
</dbReference>
<dbReference type="InterPro" id="IPR016039">
    <property type="entry name" value="Thiolase-like"/>
</dbReference>
<dbReference type="Pfam" id="PF00109">
    <property type="entry name" value="ketoacyl-synt"/>
    <property type="match status" value="1"/>
</dbReference>
<feature type="domain" description="Ketosynthase family 3 (KS3)" evidence="6">
    <location>
        <begin position="3"/>
        <end position="427"/>
    </location>
</feature>
<dbReference type="GO" id="GO:0004315">
    <property type="term" value="F:3-oxoacyl-[acyl-carrier-protein] synthase activity"/>
    <property type="evidence" value="ECO:0007669"/>
    <property type="project" value="InterPro"/>
</dbReference>
<keyword evidence="7" id="KW-0614">Plasmid</keyword>
<dbReference type="SUPFAM" id="SSF53901">
    <property type="entry name" value="Thiolase-like"/>
    <property type="match status" value="1"/>
</dbReference>
<dbReference type="PROSITE" id="PS00606">
    <property type="entry name" value="KS3_1"/>
    <property type="match status" value="1"/>
</dbReference>
<dbReference type="HOGENOM" id="CLU_000022_16_6_4"/>
<gene>
    <name evidence="7" type="ordered locus">bgla_1p0620</name>
</gene>
<dbReference type="GO" id="GO:0004312">
    <property type="term" value="F:fatty acid synthase activity"/>
    <property type="evidence" value="ECO:0007669"/>
    <property type="project" value="TreeGrafter"/>
</dbReference>
<evidence type="ECO:0000256" key="3">
    <source>
        <dbReference type="ARBA" id="ARBA00022679"/>
    </source>
</evidence>
<accession>F2LRH3</accession>
<dbReference type="PANTHER" id="PTHR43775">
    <property type="entry name" value="FATTY ACID SYNTHASE"/>
    <property type="match status" value="1"/>
</dbReference>
<name>F2LRH3_BURGS</name>
<keyword evidence="8" id="KW-1185">Reference proteome</keyword>
<dbReference type="Proteomes" id="UP000008316">
    <property type="component" value="Plasmid bgla_1p"/>
</dbReference>
<dbReference type="PROSITE" id="PS52004">
    <property type="entry name" value="KS3_2"/>
    <property type="match status" value="1"/>
</dbReference>
<dbReference type="Gene3D" id="3.40.47.10">
    <property type="match status" value="1"/>
</dbReference>
<protein>
    <submittedName>
        <fullName evidence="7">Putative polyketide synthase</fullName>
    </submittedName>
</protein>
<comment type="function">
    <text evidence="4">Involved in production of the polyketide antibiotic thailandamide.</text>
</comment>
<proteinExistence type="inferred from homology"/>
<dbReference type="RefSeq" id="WP_013699849.1">
    <property type="nucleotide sequence ID" value="NC_015382.1"/>
</dbReference>
<keyword evidence="2" id="KW-0597">Phosphoprotein</keyword>
<keyword evidence="3 5" id="KW-0808">Transferase</keyword>
<keyword evidence="1" id="KW-0596">Phosphopantetheine</keyword>
<evidence type="ECO:0000256" key="5">
    <source>
        <dbReference type="RuleBase" id="RU003694"/>
    </source>
</evidence>
<organism evidence="7 8">
    <name type="scientific">Burkholderia gladioli (strain BSR3)</name>
    <dbReference type="NCBI Taxonomy" id="999541"/>
    <lineage>
        <taxon>Bacteria</taxon>
        <taxon>Pseudomonadati</taxon>
        <taxon>Pseudomonadota</taxon>
        <taxon>Betaproteobacteria</taxon>
        <taxon>Burkholderiales</taxon>
        <taxon>Burkholderiaceae</taxon>
        <taxon>Burkholderia</taxon>
    </lineage>
</organism>
<dbReference type="AlphaFoldDB" id="F2LRH3"/>
<dbReference type="PANTHER" id="PTHR43775:SF37">
    <property type="entry name" value="SI:DKEY-61P9.11"/>
    <property type="match status" value="1"/>
</dbReference>
<sequence length="700" mass="73268">MAQRPIAIIGMAGRFPRAPGIEAFWQALLEARACVGPVPPQRWDARCVAGDAPGQAGRTYCQTAGMDADGDCYDADFFGLDASEARSLDPQQGCMLELAWHACEDAGIAPASLAGREIGVYLGVSTRDFDRRMSALFEHINLQTSTGASGAVIANRLSYVFGLTGPSVAIDTACASSLASIHLACRALEDDECELALAGGVQLMLSPANGIAFAQAGMLSRDGRCKPFAADADGFVCGEGAGVLLLKPLDLARRDGDRLRAVIRGSAINHNGRSNGLSAPYRAAQSKVMRTALERAGVAPASIAYVEAHAPGTLLGDAIEFQAIRETYGPGRTEDEPCHVGSVKSNIGHLEAAAGVAALIKAALAVERGVLPASLHCHPPSPLLKLDSDAMRVCARTQAWPAGDAPRRAGVSAFSFGGANAHLILEQAPLVAHEPPVAPDATPLLLFASARSEPALHALCEAYREHLQSLQEAGAGRAPLRDFCSSTLAHRQHHAHRHALLCCGWQDAIDGLQAIAPGGSGTRRLRLGLAPGVMGDGALPAGFPVGWQGLAKPAPAEANEPAAPALRLLTALLALLGIRRVDTGELAGSALLSEMMRACRYAGLIASKGLPAGAADCLVFADTDTSEAAPADIAWRPAVDYAGYAGQCAGLVAALYRQGFSLRWNAFAALDGFRRAELPQYPFQRRRHHVIPDHLLATLA</sequence>
<dbReference type="SMART" id="SM00825">
    <property type="entry name" value="PKS_KS"/>
    <property type="match status" value="1"/>
</dbReference>
<dbReference type="EMBL" id="CP002601">
    <property type="protein sequence ID" value="AEA65467.1"/>
    <property type="molecule type" value="Genomic_DNA"/>
</dbReference>
<dbReference type="InterPro" id="IPR050091">
    <property type="entry name" value="PKS_NRPS_Biosynth_Enz"/>
</dbReference>
<dbReference type="Pfam" id="PF16197">
    <property type="entry name" value="KAsynt_C_assoc"/>
    <property type="match status" value="1"/>
</dbReference>
<reference evidence="7 8" key="1">
    <citation type="journal article" date="2011" name="J. Bacteriol.">
        <title>Complete genome sequence of Burkholderia gladioli BSR3.</title>
        <authorList>
            <person name="Seo Y.S."/>
            <person name="Lim J."/>
            <person name="Choi B.S."/>
            <person name="Kim H."/>
            <person name="Goo E."/>
            <person name="Lee B."/>
            <person name="Lim J.S."/>
            <person name="Choi I.Y."/>
            <person name="Moon J.S."/>
            <person name="Kim J."/>
            <person name="Hwang I."/>
        </authorList>
    </citation>
    <scope>NUCLEOTIDE SEQUENCE [LARGE SCALE GENOMIC DNA]</scope>
    <source>
        <strain evidence="8">BSR3</strain>
    </source>
</reference>
<evidence type="ECO:0000256" key="1">
    <source>
        <dbReference type="ARBA" id="ARBA00022450"/>
    </source>
</evidence>
<dbReference type="InterPro" id="IPR032821">
    <property type="entry name" value="PKS_assoc"/>
</dbReference>